<evidence type="ECO:0000256" key="2">
    <source>
        <dbReference type="ARBA" id="ARBA00023186"/>
    </source>
</evidence>
<dbReference type="InterPro" id="IPR036869">
    <property type="entry name" value="J_dom_sf"/>
</dbReference>
<organism evidence="5 7">
    <name type="scientific">Trichuris suis</name>
    <name type="common">pig whipworm</name>
    <dbReference type="NCBI Taxonomy" id="68888"/>
    <lineage>
        <taxon>Eukaryota</taxon>
        <taxon>Metazoa</taxon>
        <taxon>Ecdysozoa</taxon>
        <taxon>Nematoda</taxon>
        <taxon>Enoplea</taxon>
        <taxon>Dorylaimia</taxon>
        <taxon>Trichinellida</taxon>
        <taxon>Trichuridae</taxon>
        <taxon>Trichuris</taxon>
    </lineage>
</organism>
<dbReference type="EMBL" id="KL367521">
    <property type="protein sequence ID" value="KFD66738.1"/>
    <property type="molecule type" value="Genomic_DNA"/>
</dbReference>
<feature type="compositionally biased region" description="Polar residues" evidence="3">
    <location>
        <begin position="550"/>
        <end position="561"/>
    </location>
</feature>
<dbReference type="CDD" id="cd06257">
    <property type="entry name" value="DnaJ"/>
    <property type="match status" value="1"/>
</dbReference>
<feature type="region of interest" description="Disordered" evidence="3">
    <location>
        <begin position="540"/>
        <end position="561"/>
    </location>
</feature>
<comment type="similarity">
    <text evidence="1">Belongs to the HscB family.</text>
</comment>
<dbReference type="Gene3D" id="1.10.287.110">
    <property type="entry name" value="DnaJ domain"/>
    <property type="match status" value="1"/>
</dbReference>
<reference evidence="5 7" key="1">
    <citation type="journal article" date="2014" name="Nat. Genet.">
        <title>Genome and transcriptome of the porcine whipworm Trichuris suis.</title>
        <authorList>
            <person name="Jex A.R."/>
            <person name="Nejsum P."/>
            <person name="Schwarz E.M."/>
            <person name="Hu L."/>
            <person name="Young N.D."/>
            <person name="Hall R.S."/>
            <person name="Korhonen P.K."/>
            <person name="Liao S."/>
            <person name="Thamsborg S."/>
            <person name="Xia J."/>
            <person name="Xu P."/>
            <person name="Wang S."/>
            <person name="Scheerlinck J.P."/>
            <person name="Hofmann A."/>
            <person name="Sternberg P.W."/>
            <person name="Wang J."/>
            <person name="Gasser R.B."/>
        </authorList>
    </citation>
    <scope>NUCLEOTIDE SEQUENCE [LARGE SCALE GENOMIC DNA]</scope>
    <source>
        <strain evidence="6">DCEP-RM93F</strain>
        <strain evidence="5">DCEP-RM93M</strain>
    </source>
</reference>
<dbReference type="Gene3D" id="1.10.10.750">
    <property type="entry name" value="Ypt/Rab-GAP domain of gyp1p, domain 1"/>
    <property type="match status" value="1"/>
</dbReference>
<dbReference type="SMART" id="SM00271">
    <property type="entry name" value="DnaJ"/>
    <property type="match status" value="1"/>
</dbReference>
<dbReference type="InterPro" id="IPR009073">
    <property type="entry name" value="HscB_oligo_C"/>
</dbReference>
<evidence type="ECO:0000313" key="6">
    <source>
        <dbReference type="EMBL" id="KFD66738.1"/>
    </source>
</evidence>
<name>A0A085M4X9_9BILA</name>
<dbReference type="Proteomes" id="UP000030764">
    <property type="component" value="Unassembled WGS sequence"/>
</dbReference>
<dbReference type="PANTHER" id="PTHR14021:SF15">
    <property type="entry name" value="IRON-SULFUR CLUSTER CO-CHAPERONE PROTEIN HSCB"/>
    <property type="match status" value="1"/>
</dbReference>
<evidence type="ECO:0000313" key="7">
    <source>
        <dbReference type="Proteomes" id="UP000030764"/>
    </source>
</evidence>
<protein>
    <recommendedName>
        <fullName evidence="4">J domain-containing protein</fullName>
    </recommendedName>
</protein>
<dbReference type="InterPro" id="IPR001623">
    <property type="entry name" value="DnaJ_domain"/>
</dbReference>
<dbReference type="Proteomes" id="UP000030758">
    <property type="component" value="Unassembled WGS sequence"/>
</dbReference>
<accession>A0A085M4X9</accession>
<dbReference type="GO" id="GO:0044571">
    <property type="term" value="P:[2Fe-2S] cluster assembly"/>
    <property type="evidence" value="ECO:0007669"/>
    <property type="project" value="InterPro"/>
</dbReference>
<dbReference type="NCBIfam" id="TIGR00714">
    <property type="entry name" value="hscB"/>
    <property type="match status" value="1"/>
</dbReference>
<gene>
    <name evidence="5" type="ORF">M513_06838</name>
    <name evidence="6" type="ORF">M514_06838</name>
</gene>
<dbReference type="Pfam" id="PF07743">
    <property type="entry name" value="HSCB_C"/>
    <property type="match status" value="1"/>
</dbReference>
<dbReference type="EMBL" id="KL363229">
    <property type="protein sequence ID" value="KFD52275.1"/>
    <property type="molecule type" value="Genomic_DNA"/>
</dbReference>
<dbReference type="AlphaFoldDB" id="A0A085M4X9"/>
<evidence type="ECO:0000256" key="3">
    <source>
        <dbReference type="SAM" id="MobiDB-lite"/>
    </source>
</evidence>
<dbReference type="PANTHER" id="PTHR14021">
    <property type="entry name" value="IRON-SULFUR CLUSTER CO-CHAPERONE PROTEIN HSCB"/>
    <property type="match status" value="1"/>
</dbReference>
<dbReference type="SUPFAM" id="SSF47144">
    <property type="entry name" value="HSC20 (HSCB), C-terminal oligomerisation domain"/>
    <property type="match status" value="1"/>
</dbReference>
<evidence type="ECO:0000313" key="5">
    <source>
        <dbReference type="EMBL" id="KFD52275.1"/>
    </source>
</evidence>
<keyword evidence="2" id="KW-0143">Chaperone</keyword>
<sequence length="561" mass="64329">MAARALKLLKNRIGNVTALFDFPPPAVWSQPALRLPCFSSSEPKGAHRPHLTCWHCHELLDCMTDKFFCRSCDFVQPPLACNDYFAFFDLPKTFDVDLELLRRHFRNLQFSLHPDKFTRRSEKEKAFSEEQAAKINDAYFTLLKPLSRAIYMLTLRGYGMEEGNNQTSVSPEILMEVLEANEEIDSLNPVAGSADEQRLHEMRQQFASKLKACEQGLEKAFADDNLAQAKALVSEMKFYNSLFERMLQTEKNFRLSYLAKVGFPGVDLEKAIDQLLSAKVVEREKLVQLSFTHELPNSHRLKTWNLLIGVSARHQECADFVLKQRKEHLNLLFNSLHVMHLTCHPLDWSSVDVPCSILSFAYVLEQSLCPLGMPEEYPMFTTVHSVVKLLTKETLEQYWLCRNICLLLEKSSCIRSSVISEAENFLTKNEAELCEVALSDALSPKAALQFCFDWTFYSPFHPEVLLRLWDKMVAGSLVINLFVLIECLRYIQRFGKVPLESKDDLASSIEQISQSKQQNLVECAMDCWLHKGKQMESRLSIPPPMKGRSKQWSAFSQQSSL</sequence>
<dbReference type="SUPFAM" id="SSF46565">
    <property type="entry name" value="Chaperone J-domain"/>
    <property type="match status" value="1"/>
</dbReference>
<dbReference type="Gene3D" id="1.10.472.80">
    <property type="entry name" value="Ypt/Rab-GAP domain of gyp1p, domain 3"/>
    <property type="match status" value="1"/>
</dbReference>
<dbReference type="GO" id="GO:0005739">
    <property type="term" value="C:mitochondrion"/>
    <property type="evidence" value="ECO:0007669"/>
    <property type="project" value="TreeGrafter"/>
</dbReference>
<proteinExistence type="inferred from homology"/>
<dbReference type="GO" id="GO:0051087">
    <property type="term" value="F:protein-folding chaperone binding"/>
    <property type="evidence" value="ECO:0007669"/>
    <property type="project" value="InterPro"/>
</dbReference>
<evidence type="ECO:0000256" key="1">
    <source>
        <dbReference type="ARBA" id="ARBA00010476"/>
    </source>
</evidence>
<keyword evidence="7" id="KW-1185">Reference proteome</keyword>
<dbReference type="GO" id="GO:0001671">
    <property type="term" value="F:ATPase activator activity"/>
    <property type="evidence" value="ECO:0007669"/>
    <property type="project" value="InterPro"/>
</dbReference>
<evidence type="ECO:0000259" key="4">
    <source>
        <dbReference type="PROSITE" id="PS50076"/>
    </source>
</evidence>
<dbReference type="Gene3D" id="1.20.1280.20">
    <property type="entry name" value="HscB, C-terminal domain"/>
    <property type="match status" value="1"/>
</dbReference>
<dbReference type="InterPro" id="IPR004640">
    <property type="entry name" value="HscB"/>
</dbReference>
<dbReference type="GO" id="GO:0051259">
    <property type="term" value="P:protein complex oligomerization"/>
    <property type="evidence" value="ECO:0007669"/>
    <property type="project" value="InterPro"/>
</dbReference>
<dbReference type="InterPro" id="IPR036386">
    <property type="entry name" value="HscB_C_sf"/>
</dbReference>
<dbReference type="HAMAP" id="MF_00682">
    <property type="entry name" value="HscB"/>
    <property type="match status" value="1"/>
</dbReference>
<feature type="domain" description="J" evidence="4">
    <location>
        <begin position="83"/>
        <end position="155"/>
    </location>
</feature>
<dbReference type="PROSITE" id="PS50076">
    <property type="entry name" value="DNAJ_2"/>
    <property type="match status" value="1"/>
</dbReference>